<evidence type="ECO:0000259" key="1">
    <source>
        <dbReference type="Pfam" id="PF04991"/>
    </source>
</evidence>
<dbReference type="Proteomes" id="UP001595477">
    <property type="component" value="Unassembled WGS sequence"/>
</dbReference>
<evidence type="ECO:0000313" key="3">
    <source>
        <dbReference type="Proteomes" id="UP001595477"/>
    </source>
</evidence>
<sequence length="365" mass="40593">MQYSLNKIYSEYANVHQVCRDALAVSDEAGIEAILIGGSLLGMVRDNDFLPWDKDIDFGVYQHQIENVWELEPALRAAGFECRKHFVGARDSQALQQGLAVLHAITQSLEEQHIDYVLTTGTLLSLYRDGQLNPEIDTLSLLIPPMSDSELVALGAALGEVDSWYVSSEGEQGKGLTVEQSGWRVNLFNFAFAEGKGMWRDLNCEHRLDANVLAAPEELLVGELKFFVPAQTEAFLQARYGNTWASPAPAKFSQGRLPAFLQAFKGGVMVDYIIHYQVGEKTYWFEPNANVISTAGFLPTEVRQTTAGPLCFPVQPEIFLQEHYGDWQTPVKSWNGAVDNPTLVANAETMALLLSHFESRDDICL</sequence>
<dbReference type="PANTHER" id="PTHR13627">
    <property type="entry name" value="FUKUTIN RELATED PROTEIN"/>
    <property type="match status" value="1"/>
</dbReference>
<keyword evidence="3" id="KW-1185">Reference proteome</keyword>
<protein>
    <submittedName>
        <fullName evidence="2">LicD family protein</fullName>
    </submittedName>
</protein>
<dbReference type="RefSeq" id="WP_164464749.1">
    <property type="nucleotide sequence ID" value="NZ_JBHRSX010000005.1"/>
</dbReference>
<proteinExistence type="predicted"/>
<organism evidence="2 3">
    <name type="scientific">Alteromonas oceani</name>
    <dbReference type="NCBI Taxonomy" id="2071609"/>
    <lineage>
        <taxon>Bacteria</taxon>
        <taxon>Pseudomonadati</taxon>
        <taxon>Pseudomonadota</taxon>
        <taxon>Gammaproteobacteria</taxon>
        <taxon>Alteromonadales</taxon>
        <taxon>Alteromonadaceae</taxon>
        <taxon>Alteromonas/Salinimonas group</taxon>
        <taxon>Alteromonas</taxon>
    </lineage>
</organism>
<evidence type="ECO:0000313" key="2">
    <source>
        <dbReference type="EMBL" id="MFC3200344.1"/>
    </source>
</evidence>
<dbReference type="InterPro" id="IPR052613">
    <property type="entry name" value="LicD_transferase"/>
</dbReference>
<dbReference type="InterPro" id="IPR007074">
    <property type="entry name" value="LicD/FKTN/FKRP_NTP_transf"/>
</dbReference>
<feature type="domain" description="LicD/FKTN/FKRP nucleotidyltransferase" evidence="1">
    <location>
        <begin position="28"/>
        <end position="67"/>
    </location>
</feature>
<gene>
    <name evidence="2" type="ORF">ACFOEW_00725</name>
</gene>
<dbReference type="Pfam" id="PF04991">
    <property type="entry name" value="LicD"/>
    <property type="match status" value="1"/>
</dbReference>
<dbReference type="PANTHER" id="PTHR13627:SF31">
    <property type="entry name" value="RIBITOL 5-PHOSPHATE TRANSFERASE FKRP"/>
    <property type="match status" value="1"/>
</dbReference>
<accession>A0ABV7JQI9</accession>
<comment type="caution">
    <text evidence="2">The sequence shown here is derived from an EMBL/GenBank/DDBJ whole genome shotgun (WGS) entry which is preliminary data.</text>
</comment>
<dbReference type="EMBL" id="JBHRSX010000005">
    <property type="protein sequence ID" value="MFC3200344.1"/>
    <property type="molecule type" value="Genomic_DNA"/>
</dbReference>
<reference evidence="3" key="1">
    <citation type="journal article" date="2019" name="Int. J. Syst. Evol. Microbiol.">
        <title>The Global Catalogue of Microorganisms (GCM) 10K type strain sequencing project: providing services to taxonomists for standard genome sequencing and annotation.</title>
        <authorList>
            <consortium name="The Broad Institute Genomics Platform"/>
            <consortium name="The Broad Institute Genome Sequencing Center for Infectious Disease"/>
            <person name="Wu L."/>
            <person name="Ma J."/>
        </authorList>
    </citation>
    <scope>NUCLEOTIDE SEQUENCE [LARGE SCALE GENOMIC DNA]</scope>
    <source>
        <strain evidence="3">KCTC 52449</strain>
    </source>
</reference>
<name>A0ABV7JQI9_9ALTE</name>